<feature type="signal peptide" evidence="8">
    <location>
        <begin position="1"/>
        <end position="23"/>
    </location>
</feature>
<comment type="similarity">
    <text evidence="2">Belongs to the glycosyl hydrolase 8 (cellulase D) family.</text>
</comment>
<evidence type="ECO:0000256" key="5">
    <source>
        <dbReference type="ARBA" id="ARBA00023001"/>
    </source>
</evidence>
<accession>A0ABW9KJQ7</accession>
<keyword evidence="7" id="KW-0624">Polysaccharide degradation</keyword>
<dbReference type="InterPro" id="IPR002037">
    <property type="entry name" value="Glyco_hydro_8"/>
</dbReference>
<dbReference type="EMBL" id="JBJYXY010000001">
    <property type="protein sequence ID" value="MFN2975974.1"/>
    <property type="molecule type" value="Genomic_DNA"/>
</dbReference>
<organism evidence="9 10">
    <name type="scientific">Terriglobus aquaticus</name>
    <dbReference type="NCBI Taxonomy" id="940139"/>
    <lineage>
        <taxon>Bacteria</taxon>
        <taxon>Pseudomonadati</taxon>
        <taxon>Acidobacteriota</taxon>
        <taxon>Terriglobia</taxon>
        <taxon>Terriglobales</taxon>
        <taxon>Acidobacteriaceae</taxon>
        <taxon>Terriglobus</taxon>
    </lineage>
</organism>
<keyword evidence="5" id="KW-0136">Cellulose degradation</keyword>
<keyword evidence="6" id="KW-0326">Glycosidase</keyword>
<evidence type="ECO:0000256" key="4">
    <source>
        <dbReference type="ARBA" id="ARBA00022801"/>
    </source>
</evidence>
<reference evidence="9 10" key="1">
    <citation type="submission" date="2024-12" db="EMBL/GenBank/DDBJ databases">
        <authorList>
            <person name="Lee Y."/>
        </authorList>
    </citation>
    <scope>NUCLEOTIDE SEQUENCE [LARGE SCALE GENOMIC DNA]</scope>
    <source>
        <strain evidence="9 10">03SUJ4</strain>
    </source>
</reference>
<evidence type="ECO:0000256" key="6">
    <source>
        <dbReference type="ARBA" id="ARBA00023295"/>
    </source>
</evidence>
<protein>
    <recommendedName>
        <fullName evidence="3">cellulase</fullName>
        <ecNumber evidence="3">3.2.1.4</ecNumber>
    </recommendedName>
</protein>
<dbReference type="InterPro" id="IPR012341">
    <property type="entry name" value="6hp_glycosidase-like_sf"/>
</dbReference>
<feature type="chain" id="PRO_5047346502" description="cellulase" evidence="8">
    <location>
        <begin position="24"/>
        <end position="456"/>
    </location>
</feature>
<sequence length="456" mass="50116">MTMPCRFSLGLLLGCVATAQAGAQPAPSTAPVTRAQGAFATGRHPNLMAEAGHSEAEIQARLNSAFEQLFHGDKQTQAIYYEAGRNSDGPLAYITDVANHDVRTEGMSYGMMAAVQMNRKAEFDAIWNWANTYMLITDPANPSAGYYAWSMNSDGTPRSDGPAPDGEEYFAMSLLFAAHRWGNGSGLYDYQAQAERILRIMRHHPVVTATGPFRIHPADPPFVPRGRDGKPFPPRSTTVGPMVDEAHSMIVFVPSAGGNTFSDPSYHLPHFYQLWAMWGPPEDREFWRRAATVSRNYFVAVTGPNTGLSADYTNFDGSPHRTPFNPHSADFSYDSWRTASNWAVDQAWFEANPNAQVLSDRIQSFLTSQGIHTFADQYTLSGTPLSTRHSPGMVATTATSGLAASHTAARAAFLAELWNTSVPSGEQRYYDGLLYFISMLHTTGNFRIWMPDASGK</sequence>
<evidence type="ECO:0000256" key="3">
    <source>
        <dbReference type="ARBA" id="ARBA00012601"/>
    </source>
</evidence>
<dbReference type="Gene3D" id="1.50.10.10">
    <property type="match status" value="1"/>
</dbReference>
<keyword evidence="8" id="KW-0732">Signal</keyword>
<gene>
    <name evidence="9" type="ORF">ACK2TP_09385</name>
</gene>
<dbReference type="GO" id="GO:0016787">
    <property type="term" value="F:hydrolase activity"/>
    <property type="evidence" value="ECO:0007669"/>
    <property type="project" value="UniProtKB-KW"/>
</dbReference>
<keyword evidence="4 9" id="KW-0378">Hydrolase</keyword>
<comment type="caution">
    <text evidence="9">The sequence shown here is derived from an EMBL/GenBank/DDBJ whole genome shotgun (WGS) entry which is preliminary data.</text>
</comment>
<comment type="catalytic activity">
    <reaction evidence="1">
        <text>Endohydrolysis of (1-&gt;4)-beta-D-glucosidic linkages in cellulose, lichenin and cereal beta-D-glucans.</text>
        <dbReference type="EC" id="3.2.1.4"/>
    </reaction>
</comment>
<dbReference type="InterPro" id="IPR008928">
    <property type="entry name" value="6-hairpin_glycosidase_sf"/>
</dbReference>
<dbReference type="SUPFAM" id="SSF48208">
    <property type="entry name" value="Six-hairpin glycosidases"/>
    <property type="match status" value="1"/>
</dbReference>
<dbReference type="Proteomes" id="UP001634747">
    <property type="component" value="Unassembled WGS sequence"/>
</dbReference>
<dbReference type="Pfam" id="PF01270">
    <property type="entry name" value="Glyco_hydro_8"/>
    <property type="match status" value="2"/>
</dbReference>
<evidence type="ECO:0000256" key="8">
    <source>
        <dbReference type="SAM" id="SignalP"/>
    </source>
</evidence>
<evidence type="ECO:0000256" key="2">
    <source>
        <dbReference type="ARBA" id="ARBA00009209"/>
    </source>
</evidence>
<evidence type="ECO:0000313" key="10">
    <source>
        <dbReference type="Proteomes" id="UP001634747"/>
    </source>
</evidence>
<evidence type="ECO:0000256" key="7">
    <source>
        <dbReference type="ARBA" id="ARBA00023326"/>
    </source>
</evidence>
<proteinExistence type="inferred from homology"/>
<name>A0ABW9KJQ7_9BACT</name>
<evidence type="ECO:0000313" key="9">
    <source>
        <dbReference type="EMBL" id="MFN2975974.1"/>
    </source>
</evidence>
<keyword evidence="10" id="KW-1185">Reference proteome</keyword>
<keyword evidence="7" id="KW-0119">Carbohydrate metabolism</keyword>
<evidence type="ECO:0000256" key="1">
    <source>
        <dbReference type="ARBA" id="ARBA00000966"/>
    </source>
</evidence>
<dbReference type="EC" id="3.2.1.4" evidence="3"/>
<dbReference type="RefSeq" id="WP_344688035.1">
    <property type="nucleotide sequence ID" value="NZ_BAABBH010000001.1"/>
</dbReference>
<dbReference type="PRINTS" id="PR00735">
    <property type="entry name" value="GLHYDRLASE8"/>
</dbReference>